<dbReference type="PROSITE" id="PS51186">
    <property type="entry name" value="GNAT"/>
    <property type="match status" value="1"/>
</dbReference>
<gene>
    <name evidence="5" type="ORF">I8U20_04900</name>
</gene>
<dbReference type="AlphaFoldDB" id="A0A8I1A8A2"/>
<comment type="similarity">
    <text evidence="3">Belongs to the acetyltransferase family. RimJ subfamily.</text>
</comment>
<dbReference type="EMBL" id="JAECVW010000002">
    <property type="protein sequence ID" value="MBH8594665.1"/>
    <property type="molecule type" value="Genomic_DNA"/>
</dbReference>
<dbReference type="PANTHER" id="PTHR43792:SF8">
    <property type="entry name" value="[RIBOSOMAL PROTEIN US5]-ALANINE N-ACETYLTRANSFERASE"/>
    <property type="match status" value="1"/>
</dbReference>
<name>A0A8I1A8A2_THEIN</name>
<dbReference type="Gene3D" id="3.40.630.30">
    <property type="match status" value="1"/>
</dbReference>
<feature type="domain" description="N-acetyltransferase" evidence="4">
    <location>
        <begin position="8"/>
        <end position="173"/>
    </location>
</feature>
<evidence type="ECO:0000313" key="5">
    <source>
        <dbReference type="EMBL" id="MBH8594665.1"/>
    </source>
</evidence>
<evidence type="ECO:0000259" key="4">
    <source>
        <dbReference type="PROSITE" id="PS51186"/>
    </source>
</evidence>
<dbReference type="InterPro" id="IPR016181">
    <property type="entry name" value="Acyl_CoA_acyltransferase"/>
</dbReference>
<dbReference type="GO" id="GO:0005737">
    <property type="term" value="C:cytoplasm"/>
    <property type="evidence" value="ECO:0007669"/>
    <property type="project" value="TreeGrafter"/>
</dbReference>
<organism evidence="5 6">
    <name type="scientific">Thermoactinomyces intermedius</name>
    <dbReference type="NCBI Taxonomy" id="2024"/>
    <lineage>
        <taxon>Bacteria</taxon>
        <taxon>Bacillati</taxon>
        <taxon>Bacillota</taxon>
        <taxon>Bacilli</taxon>
        <taxon>Bacillales</taxon>
        <taxon>Thermoactinomycetaceae</taxon>
        <taxon>Thermoactinomyces</taxon>
    </lineage>
</organism>
<dbReference type="SUPFAM" id="SSF55729">
    <property type="entry name" value="Acyl-CoA N-acyltransferases (Nat)"/>
    <property type="match status" value="1"/>
</dbReference>
<dbReference type="GO" id="GO:0008999">
    <property type="term" value="F:protein-N-terminal-alanine acetyltransferase activity"/>
    <property type="evidence" value="ECO:0007669"/>
    <property type="project" value="TreeGrafter"/>
</dbReference>
<comment type="caution">
    <text evidence="5">The sequence shown here is derived from an EMBL/GenBank/DDBJ whole genome shotgun (WGS) entry which is preliminary data.</text>
</comment>
<evidence type="ECO:0000313" key="6">
    <source>
        <dbReference type="Proteomes" id="UP000633619"/>
    </source>
</evidence>
<evidence type="ECO:0000256" key="1">
    <source>
        <dbReference type="ARBA" id="ARBA00022679"/>
    </source>
</evidence>
<proteinExistence type="inferred from homology"/>
<dbReference type="InterPro" id="IPR000182">
    <property type="entry name" value="GNAT_dom"/>
</dbReference>
<dbReference type="Pfam" id="PF13302">
    <property type="entry name" value="Acetyltransf_3"/>
    <property type="match status" value="1"/>
</dbReference>
<sequence length="187" mass="21812">MMLSTNRIYIRKLELSDAEALYELRTRNLKYFQPFEPIRPDAYHTLEGQKEKIEKNLWKWKNDLGYSFGIFLASTDQLIGQVNLSHIVRGAWQNASIGYFMDHSMQRKGYTTEAVNLALDFAFNQAGLHRVEAAIMPRNTASIRVVEKVGFLYVGLSKYYLQINGVWEDHHIYAITQETWQEKSLNN</sequence>
<evidence type="ECO:0000256" key="2">
    <source>
        <dbReference type="ARBA" id="ARBA00023315"/>
    </source>
</evidence>
<dbReference type="InterPro" id="IPR051531">
    <property type="entry name" value="N-acetyltransferase"/>
</dbReference>
<accession>A0A8I1A8A2</accession>
<evidence type="ECO:0000256" key="3">
    <source>
        <dbReference type="ARBA" id="ARBA00038502"/>
    </source>
</evidence>
<reference evidence="5 6" key="1">
    <citation type="submission" date="2020-12" db="EMBL/GenBank/DDBJ databases">
        <title>WGS of Thermoactinomyces spp.</title>
        <authorList>
            <person name="Cheng K."/>
        </authorList>
    </citation>
    <scope>NUCLEOTIDE SEQUENCE [LARGE SCALE GENOMIC DNA]</scope>
    <source>
        <strain evidence="6">CICC 10671\DSM 43846</strain>
    </source>
</reference>
<keyword evidence="6" id="KW-1185">Reference proteome</keyword>
<protein>
    <submittedName>
        <fullName evidence="5">GNAT family N-acetyltransferase</fullName>
    </submittedName>
</protein>
<dbReference type="Proteomes" id="UP000633619">
    <property type="component" value="Unassembled WGS sequence"/>
</dbReference>
<keyword evidence="1 5" id="KW-0808">Transferase</keyword>
<keyword evidence="2" id="KW-0012">Acyltransferase</keyword>
<dbReference type="PANTHER" id="PTHR43792">
    <property type="entry name" value="GNAT FAMILY, PUTATIVE (AFU_ORTHOLOGUE AFUA_3G00765)-RELATED-RELATED"/>
    <property type="match status" value="1"/>
</dbReference>